<feature type="compositionally biased region" description="Polar residues" evidence="1">
    <location>
        <begin position="145"/>
        <end position="161"/>
    </location>
</feature>
<feature type="compositionally biased region" description="Polar residues" evidence="1">
    <location>
        <begin position="791"/>
        <end position="808"/>
    </location>
</feature>
<proteinExistence type="predicted"/>
<feature type="region of interest" description="Disordered" evidence="1">
    <location>
        <begin position="1232"/>
        <end position="1258"/>
    </location>
</feature>
<dbReference type="EMBL" id="JAFJZO010000016">
    <property type="protein sequence ID" value="KAG5508832.1"/>
    <property type="molecule type" value="Genomic_DNA"/>
</dbReference>
<feature type="compositionally biased region" description="Basic and acidic residues" evidence="1">
    <location>
        <begin position="847"/>
        <end position="876"/>
    </location>
</feature>
<comment type="caution">
    <text evidence="2">The sequence shown here is derived from an EMBL/GenBank/DDBJ whole genome shotgun (WGS) entry which is preliminary data.</text>
</comment>
<feature type="region of interest" description="Disordered" evidence="1">
    <location>
        <begin position="783"/>
        <end position="907"/>
    </location>
</feature>
<feature type="region of interest" description="Disordered" evidence="1">
    <location>
        <begin position="1271"/>
        <end position="1294"/>
    </location>
</feature>
<organism evidence="2 3">
    <name type="scientific">Porcisia hertigi</name>
    <dbReference type="NCBI Taxonomy" id="2761500"/>
    <lineage>
        <taxon>Eukaryota</taxon>
        <taxon>Discoba</taxon>
        <taxon>Euglenozoa</taxon>
        <taxon>Kinetoplastea</taxon>
        <taxon>Metakinetoplastina</taxon>
        <taxon>Trypanosomatida</taxon>
        <taxon>Trypanosomatidae</taxon>
        <taxon>Leishmaniinae</taxon>
        <taxon>Porcisia</taxon>
    </lineage>
</organism>
<feature type="compositionally biased region" description="Basic residues" evidence="1">
    <location>
        <begin position="882"/>
        <end position="898"/>
    </location>
</feature>
<dbReference type="GeneID" id="94291375"/>
<feature type="region of interest" description="Disordered" evidence="1">
    <location>
        <begin position="486"/>
        <end position="595"/>
    </location>
</feature>
<gene>
    <name evidence="2" type="ORF">JKF63_05334</name>
</gene>
<name>A0A836IME5_9TRYP</name>
<dbReference type="KEGG" id="phet:94291375"/>
<evidence type="ECO:0000313" key="3">
    <source>
        <dbReference type="Proteomes" id="UP000674318"/>
    </source>
</evidence>
<evidence type="ECO:0000256" key="1">
    <source>
        <dbReference type="SAM" id="MobiDB-lite"/>
    </source>
</evidence>
<feature type="compositionally biased region" description="Low complexity" evidence="1">
    <location>
        <begin position="486"/>
        <end position="502"/>
    </location>
</feature>
<feature type="region of interest" description="Disordered" evidence="1">
    <location>
        <begin position="389"/>
        <end position="440"/>
    </location>
</feature>
<dbReference type="RefSeq" id="XP_067758300.1">
    <property type="nucleotide sequence ID" value="XM_067901298.1"/>
</dbReference>
<protein>
    <submittedName>
        <fullName evidence="2">Uncharacterized protein</fullName>
    </submittedName>
</protein>
<reference evidence="2 3" key="1">
    <citation type="submission" date="2021-02" db="EMBL/GenBank/DDBJ databases">
        <title>Porcisia hertigi Genome sequencing and assembly.</title>
        <authorList>
            <person name="Almutairi H."/>
            <person name="Gatherer D."/>
        </authorList>
    </citation>
    <scope>NUCLEOTIDE SEQUENCE [LARGE SCALE GENOMIC DNA]</scope>
    <source>
        <strain evidence="2 3">C119</strain>
    </source>
</reference>
<feature type="compositionally biased region" description="Polar residues" evidence="1">
    <location>
        <begin position="400"/>
        <end position="409"/>
    </location>
</feature>
<dbReference type="Proteomes" id="UP000674318">
    <property type="component" value="Unassembled WGS sequence"/>
</dbReference>
<feature type="compositionally biased region" description="Polar residues" evidence="1">
    <location>
        <begin position="523"/>
        <end position="543"/>
    </location>
</feature>
<keyword evidence="3" id="KW-1185">Reference proteome</keyword>
<dbReference type="OrthoDB" id="273563at2759"/>
<feature type="region of interest" description="Disordered" evidence="1">
    <location>
        <begin position="1843"/>
        <end position="1893"/>
    </location>
</feature>
<feature type="region of interest" description="Disordered" evidence="1">
    <location>
        <begin position="145"/>
        <end position="178"/>
    </location>
</feature>
<feature type="region of interest" description="Disordered" evidence="1">
    <location>
        <begin position="237"/>
        <end position="276"/>
    </location>
</feature>
<sequence length="1933" mass="207746">MGCANQRLHSQQIAYQRDFLGACWDSALGDEEATEYVPSRWMGISRQVMELCTKNHCFTVRTLCEDSAADVAVNPSGERVAAPGNPAGARTNLGRDGGVGDAPQRILTRVTASAGTPTCASPRNAPPVIRSSPFSIPWAGSFTETTRQGQHGRNNYPSSANMDPKRVATTAGKNGGDPKVLRRVVKNAFELEKITHSHHPYLQRNELSVYSGVVFRCAPVRRLYNRIAFVPETRARRLSNAPQSAVAGRWNELRQQSRSPMPPPSSSDVAAPDGGDNSSLLREEGWCQANVMPALKLGAAPEGDRGVSDPLSTSNNYPIDDHDVDGVIAGGQPVIVGSITAIELLALPPNAELCFGGWLYVSLQDEQERLRRSLVQYDTQRQWQAARRKSEAVDAAMDPSISQTSTFNEDTLKQRPPQGGKSHGSAKIKNVDRADDVVDDPLIQSPVAARSISAPWRSQHCCNDSRGEDRGDALNAATKGGGCIAARTASPSPAAEAASSPADGERRQEVVQHTPQGPIAESLGNTTPSTRIATTLPSPQRQASLAIAGPLDLSPSRSVASASFERKKTLAPGEPRKRARKAPPLQPDLTPGPLLHPVRRTGKYAQEAMQADALVASWLPYAYVIIAVPMYECSLVPTTFHTTTTRCKAVSLNLANAQSRHAYGVGCITAARYGGVMVVEYREKVNEADDATWIKELLRMDLLSQQKYAGTGAKPRNLNTNVPPNVPAAGPAEAQTLLPLPQRLLHTAAHSAREAKLDSIKARICRQLRRQGLNVILASTRMASRQHRQQRASVTDELNTTVPVSASGSGAPVTDALAHPMKGKDKNSVAHVPFGHELTGDDDDDDNAAHDAVETDSSENRDGGDADGEGRPRDLRSSLSGRGRRQGRPHQRRHHRRGSCGDGPRGSTAVLKERSSLWADPGYDDGDDFLLRGTFRQIGGVKYVDAVSLIDGCPVSELIYGIQQWVVNLLSTPIKARPLSLYLQRYEGIASSLQLLHTQLTHPTPAARICPGRLVTPVNLSFRAGGGTRVEEAASLTSEQQDETMGGVVNTGSFAAFTTQTTPHGVRYNTYYKGPLDPVVQAVLSPGEEAMVAAFQAAQLKENSFVPASTSAQWEVPHKSPTGSVGVVNSSVHSDPLSPHPLATASLAATMSPRAAGTVKPMCIVAKPPKVVAVGGIASPCGIPTITTECPAYDHPSRSSNAIGNNVAAVTNGRVSAPVAVTLVPSFRADSAAQSDTTNVSLAAPSHNTSSMPGMPQSKTVTLPWEQKDLKASQLPSSKSNCLSVAGSQGGEAGDDTVAAVKPLYIGESVGNTSTGPAITPNGASHPRWHALYGRPPPSTATRCHKNGRVDVYSEDDGDTAVCRKTGIDAGAGAQEKGGASHLEREWQLADRELRALKSDLYEMQHLVSTARSELLERVEESIELGAIFLPHTRPDKVALSLLTLKMLRQYPEEVPVKEIHTDWVPMLMSLLTTARNNMFCCAGDNGNNTEGPIGDRWSFLTTYNNAVPRSSTCDATKRRDLHHAGAVKYTIDPLSPLPTPRPLHDIVIAPQPLIRCPKTRLKGPGHVRMGETGLSVGLTGGSLGVLAGVLYYYADFLRSKYRSALAAAGGQPREAGATVQDVLARDGYNVMLRRIYIWSAVPIFEKPRSRLVAAAAKAKELIQREPHRDGNANPASSIVSASFGLPEGSSHVATSTTRSETGNVPANWHSLRGAEAYALYDAVAHYLRTLEELHMEHDGRTSAAPQAPAKHHSLLLWRNKDGPHVAATVHASGVEASGGAGDTPAPLGAEELVPNFEICVASNYYYIDMMEEARRPRAPIHCSSDLPHTHCRAAAADVRKPVTSIPAPSPTNSTGSHTKATREEEEVVGSQQQHQLEKPYCGGEETDKTSRHRHAVKKTFQFLKEHYEEWRARYSDDHAASALAKRIHISIK</sequence>
<accession>A0A836IME5</accession>
<feature type="compositionally biased region" description="Polar residues" evidence="1">
    <location>
        <begin position="1274"/>
        <end position="1287"/>
    </location>
</feature>
<feature type="region of interest" description="Disordered" evidence="1">
    <location>
        <begin position="77"/>
        <end position="101"/>
    </location>
</feature>
<evidence type="ECO:0000313" key="2">
    <source>
        <dbReference type="EMBL" id="KAG5508832.1"/>
    </source>
</evidence>